<evidence type="ECO:0000313" key="2">
    <source>
        <dbReference type="Proteomes" id="UP001152795"/>
    </source>
</evidence>
<gene>
    <name evidence="1" type="ORF">PACLA_8A058500</name>
</gene>
<dbReference type="OrthoDB" id="5983224at2759"/>
<dbReference type="Gene3D" id="1.10.720.30">
    <property type="entry name" value="SAP domain"/>
    <property type="match status" value="1"/>
</dbReference>
<name>A0A7D9EUP3_PARCT</name>
<proteinExistence type="predicted"/>
<dbReference type="PANTHER" id="PTHR31424:SF3">
    <property type="entry name" value="RING-TYPE DOMAIN-CONTAINING PROTEIN"/>
    <property type="match status" value="1"/>
</dbReference>
<organism evidence="1 2">
    <name type="scientific">Paramuricea clavata</name>
    <name type="common">Red gorgonian</name>
    <name type="synonym">Violescent sea-whip</name>
    <dbReference type="NCBI Taxonomy" id="317549"/>
    <lineage>
        <taxon>Eukaryota</taxon>
        <taxon>Metazoa</taxon>
        <taxon>Cnidaria</taxon>
        <taxon>Anthozoa</taxon>
        <taxon>Octocorallia</taxon>
        <taxon>Malacalcyonacea</taxon>
        <taxon>Plexauridae</taxon>
        <taxon>Paramuricea</taxon>
    </lineage>
</organism>
<evidence type="ECO:0000313" key="1">
    <source>
        <dbReference type="EMBL" id="CAB4018823.1"/>
    </source>
</evidence>
<comment type="caution">
    <text evidence="1">The sequence shown here is derived from an EMBL/GenBank/DDBJ whole genome shotgun (WGS) entry which is preliminary data.</text>
</comment>
<dbReference type="PANTHER" id="PTHR31424">
    <property type="entry name" value="PROTEIN CBG23806"/>
    <property type="match status" value="1"/>
</dbReference>
<reference evidence="1" key="1">
    <citation type="submission" date="2020-04" db="EMBL/GenBank/DDBJ databases">
        <authorList>
            <person name="Alioto T."/>
            <person name="Alioto T."/>
            <person name="Gomez Garrido J."/>
        </authorList>
    </citation>
    <scope>NUCLEOTIDE SEQUENCE</scope>
    <source>
        <strain evidence="1">A484AB</strain>
    </source>
</reference>
<keyword evidence="2" id="KW-1185">Reference proteome</keyword>
<accession>A0A7D9EUP3</accession>
<dbReference type="InterPro" id="IPR036361">
    <property type="entry name" value="SAP_dom_sf"/>
</dbReference>
<protein>
    <submittedName>
        <fullName evidence="1">Uncharacterized protein</fullName>
    </submittedName>
</protein>
<sequence>MEQEISDLKFINQELADYVETLEKRDSLNCQGRKIHEVGTKQKGRRLRVFKNKAQCALWFCKSFGLEISQIKLKDEEGCNFTFDYTADHGDSNMSENERIKQILFLLDKFCVGDAFYHEVSILSDDLPKSYLVKQLRADMNKTYHIERTRGYPGARLDFTSTLREHMKELLAQQPDLSDNVVQVKLSGDGARMTRSTNFMMFSFALLQQGNVMSSKSNRTVAIINGKEDYQTLKTALPDFFDEVNSLIETGSLLVDGNEVKLEFFLGGDYKFLLMIMGLNSETADYACLWCEIHKQFRWDTSKDLLFYNTEPLKRILENIKKQCQCKSSNYRCINPPLINIDLDHVLADELHLLLRLTDRMLQNVVDEILEKDAIEDFNKPKGQPKEVWLLQKVHWARCGKNNDDAKKILFQKSNKWDAAKDILFMENRQWDLKKHERNKGNYTKRNRQYWDVEISQNRKKSRQITEAPILQEENEAADVATGSLDYNSFTVAQLREEIKTKGLNQRGLSKLKKIELISLLKTS</sequence>
<dbReference type="EMBL" id="CACRXK020010183">
    <property type="protein sequence ID" value="CAB4018823.1"/>
    <property type="molecule type" value="Genomic_DNA"/>
</dbReference>
<dbReference type="Proteomes" id="UP001152795">
    <property type="component" value="Unassembled WGS sequence"/>
</dbReference>
<dbReference type="AlphaFoldDB" id="A0A7D9EUP3"/>